<dbReference type="EMBL" id="LITT01000007">
    <property type="protein sequence ID" value="OAA91292.1"/>
    <property type="molecule type" value="Genomic_DNA"/>
</dbReference>
<gene>
    <name evidence="2" type="ORF">WY13_00857</name>
</gene>
<evidence type="ECO:0000313" key="2">
    <source>
        <dbReference type="EMBL" id="OAA91292.1"/>
    </source>
</evidence>
<comment type="caution">
    <text evidence="2">The sequence shown here is derived from an EMBL/GenBank/DDBJ whole genome shotgun (WGS) entry which is preliminary data.</text>
</comment>
<dbReference type="InterPro" id="IPR035069">
    <property type="entry name" value="TTHA1013/TTHA0281-like"/>
</dbReference>
<protein>
    <recommendedName>
        <fullName evidence="1">HicB-like antitoxin of toxin-antitoxin system domain-containing protein</fullName>
    </recommendedName>
</protein>
<dbReference type="AlphaFoldDB" id="A0A162L586"/>
<dbReference type="PATRIC" id="fig|1538.10.peg.1356"/>
<evidence type="ECO:0000259" key="1">
    <source>
        <dbReference type="Pfam" id="PF15919"/>
    </source>
</evidence>
<proteinExistence type="predicted"/>
<reference evidence="2 3" key="1">
    <citation type="journal article" date="2015" name="Biotechnol. Bioeng.">
        <title>Genome sequence and phenotypic characterization of Caulobacter segnis.</title>
        <authorList>
            <person name="Patel S."/>
            <person name="Fletcher B."/>
            <person name="Scott D.C."/>
            <person name="Ely B."/>
        </authorList>
    </citation>
    <scope>NUCLEOTIDE SEQUENCE [LARGE SCALE GENOMIC DNA]</scope>
    <source>
        <strain evidence="2 3">ERI-2</strain>
    </source>
</reference>
<organism evidence="2 3">
    <name type="scientific">Clostridium ljungdahlii</name>
    <dbReference type="NCBI Taxonomy" id="1538"/>
    <lineage>
        <taxon>Bacteria</taxon>
        <taxon>Bacillati</taxon>
        <taxon>Bacillota</taxon>
        <taxon>Clostridia</taxon>
        <taxon>Eubacteriales</taxon>
        <taxon>Clostridiaceae</taxon>
        <taxon>Clostridium</taxon>
    </lineage>
</organism>
<dbReference type="Proteomes" id="UP000077407">
    <property type="component" value="Unassembled WGS sequence"/>
</dbReference>
<dbReference type="RefSeq" id="WP_063554445.1">
    <property type="nucleotide sequence ID" value="NZ_LITT01000007.1"/>
</dbReference>
<sequence>MKKDIYIYPAILTQYKNDIGITFPDLPGCVSNADNMDEAVKSAKEVLALHLFGMEEDNIEIPSPSSISKIKLDKNQIPLLVDVYMPLYREAIQNTSVKTTVTMPQWLKFLAEKNNINFSQVIQTALKQKLNING</sequence>
<feature type="domain" description="HicB-like antitoxin of toxin-antitoxin system" evidence="1">
    <location>
        <begin position="8"/>
        <end position="107"/>
    </location>
</feature>
<evidence type="ECO:0000313" key="3">
    <source>
        <dbReference type="Proteomes" id="UP000077407"/>
    </source>
</evidence>
<dbReference type="SUPFAM" id="SSF143100">
    <property type="entry name" value="TTHA1013/TTHA0281-like"/>
    <property type="match status" value="1"/>
</dbReference>
<accession>A0A162L586</accession>
<dbReference type="InterPro" id="IPR031807">
    <property type="entry name" value="HicB-like"/>
</dbReference>
<dbReference type="Pfam" id="PF15919">
    <property type="entry name" value="HicB_lk_antitox"/>
    <property type="match status" value="1"/>
</dbReference>
<dbReference type="Gene3D" id="3.30.160.250">
    <property type="match status" value="1"/>
</dbReference>
<dbReference type="OrthoDB" id="5419659at2"/>
<name>A0A162L586_9CLOT</name>